<comment type="caution">
    <text evidence="1">The sequence shown here is derived from an EMBL/GenBank/DDBJ whole genome shotgun (WGS) entry which is preliminary data.</text>
</comment>
<proteinExistence type="predicted"/>
<evidence type="ECO:0000313" key="1">
    <source>
        <dbReference type="EMBL" id="RNA13762.1"/>
    </source>
</evidence>
<reference evidence="1 2" key="1">
    <citation type="journal article" date="2018" name="Sci. Rep.">
        <title>Genomic signatures of local adaptation to the degree of environmental predictability in rotifers.</title>
        <authorList>
            <person name="Franch-Gras L."/>
            <person name="Hahn C."/>
            <person name="Garcia-Roger E.M."/>
            <person name="Carmona M.J."/>
            <person name="Serra M."/>
            <person name="Gomez A."/>
        </authorList>
    </citation>
    <scope>NUCLEOTIDE SEQUENCE [LARGE SCALE GENOMIC DNA]</scope>
    <source>
        <strain evidence="1">HYR1</strain>
    </source>
</reference>
<protein>
    <submittedName>
        <fullName evidence="1">Uncharacterized protein</fullName>
    </submittedName>
</protein>
<sequence length="69" mass="8285">MRKVMRKLITSSEDSHANLHTLFLMRSHLNLISFAMKSTLYLIKRCNKEDFLFNLYLNFYYTIPVINPQ</sequence>
<accession>A0A3M7QR07</accession>
<organism evidence="1 2">
    <name type="scientific">Brachionus plicatilis</name>
    <name type="common">Marine rotifer</name>
    <name type="synonym">Brachionus muelleri</name>
    <dbReference type="NCBI Taxonomy" id="10195"/>
    <lineage>
        <taxon>Eukaryota</taxon>
        <taxon>Metazoa</taxon>
        <taxon>Spiralia</taxon>
        <taxon>Gnathifera</taxon>
        <taxon>Rotifera</taxon>
        <taxon>Eurotatoria</taxon>
        <taxon>Monogononta</taxon>
        <taxon>Pseudotrocha</taxon>
        <taxon>Ploima</taxon>
        <taxon>Brachionidae</taxon>
        <taxon>Brachionus</taxon>
    </lineage>
</organism>
<name>A0A3M7QR07_BRAPC</name>
<keyword evidence="2" id="KW-1185">Reference proteome</keyword>
<dbReference type="EMBL" id="REGN01005333">
    <property type="protein sequence ID" value="RNA13762.1"/>
    <property type="molecule type" value="Genomic_DNA"/>
</dbReference>
<evidence type="ECO:0000313" key="2">
    <source>
        <dbReference type="Proteomes" id="UP000276133"/>
    </source>
</evidence>
<dbReference type="Proteomes" id="UP000276133">
    <property type="component" value="Unassembled WGS sequence"/>
</dbReference>
<dbReference type="AlphaFoldDB" id="A0A3M7QR07"/>
<gene>
    <name evidence="1" type="ORF">BpHYR1_015292</name>
</gene>